<sequence length="435" mass="47677">FRRGCVTERVRFGFADVTSIPQGWHPMNGPVKNDLPKRPAAAPRTPKSPAPPAPKPPNSTSATKTPAVNGNQAPKEPRGRSPNASARMATEKLRQEAAALQKRVAQFRLENQGLKSKVKRLEEDCARKSRQLDKLAQAAKDKVAAAQEQKKGDDALKQKCTKLEMQLKEKEDKLKKLQAIQRRSSETATPEKIHPAKSRLTNSQLRGSSAELVKLREQMDRISQENRRLSFQLKEKEQEIRRLKSQLQPAAPTKTPVKTPTRTPTRTPVPSRTNSQRPASSNRAGSAATEPRKSVATAKRSNTFSVTRGPPQPDDKTETSEISVESRSTPLNSKPQQSSASSNSSREASAHVAAVGTSKPTATVKPAASNPLPDPKAEVVRRNNAARKIQRVWRQHRRRASTASLAGSELSGFSETSNLSQGSQLSLKAKPVQQK</sequence>
<name>A0A131XIB7_9ACAR</name>
<dbReference type="EMBL" id="GEFH01002469">
    <property type="protein sequence ID" value="JAP66112.1"/>
    <property type="molecule type" value="mRNA"/>
</dbReference>
<feature type="compositionally biased region" description="Low complexity" evidence="1">
    <location>
        <begin position="249"/>
        <end position="270"/>
    </location>
</feature>
<accession>A0A131XIB7</accession>
<feature type="non-terminal residue" evidence="2">
    <location>
        <position position="1"/>
    </location>
</feature>
<feature type="compositionally biased region" description="Low complexity" evidence="1">
    <location>
        <begin position="338"/>
        <end position="347"/>
    </location>
</feature>
<feature type="compositionally biased region" description="Basic and acidic residues" evidence="1">
    <location>
        <begin position="213"/>
        <end position="242"/>
    </location>
</feature>
<evidence type="ECO:0000313" key="2">
    <source>
        <dbReference type="EMBL" id="JAP66112.1"/>
    </source>
</evidence>
<feature type="region of interest" description="Disordered" evidence="1">
    <location>
        <begin position="131"/>
        <end position="157"/>
    </location>
</feature>
<feature type="compositionally biased region" description="Pro residues" evidence="1">
    <location>
        <begin position="46"/>
        <end position="57"/>
    </location>
</feature>
<reference evidence="2" key="1">
    <citation type="journal article" date="2017" name="Ticks Tick Borne Dis.">
        <title>An insight into the sialome of Hyalomma excavatum.</title>
        <authorList>
            <person name="Ribeiro J.M."/>
            <person name="Slovak M."/>
            <person name="Francischetti I.M."/>
        </authorList>
    </citation>
    <scope>NUCLEOTIDE SEQUENCE</scope>
    <source>
        <strain evidence="2">Samish</strain>
        <tissue evidence="2">Salivary glands</tissue>
    </source>
</reference>
<organism evidence="2">
    <name type="scientific">Hyalomma excavatum</name>
    <dbReference type="NCBI Taxonomy" id="257692"/>
    <lineage>
        <taxon>Eukaryota</taxon>
        <taxon>Metazoa</taxon>
        <taxon>Ecdysozoa</taxon>
        <taxon>Arthropoda</taxon>
        <taxon>Chelicerata</taxon>
        <taxon>Arachnida</taxon>
        <taxon>Acari</taxon>
        <taxon>Parasitiformes</taxon>
        <taxon>Ixodida</taxon>
        <taxon>Ixodoidea</taxon>
        <taxon>Ixodidae</taxon>
        <taxon>Hyalomminae</taxon>
        <taxon>Hyalomma</taxon>
    </lineage>
</organism>
<proteinExistence type="evidence at transcript level"/>
<feature type="compositionally biased region" description="Polar residues" evidence="1">
    <location>
        <begin position="401"/>
        <end position="426"/>
    </location>
</feature>
<feature type="region of interest" description="Disordered" evidence="1">
    <location>
        <begin position="19"/>
        <end position="97"/>
    </location>
</feature>
<feature type="compositionally biased region" description="Polar residues" evidence="1">
    <location>
        <begin position="271"/>
        <end position="284"/>
    </location>
</feature>
<feature type="compositionally biased region" description="Polar residues" evidence="1">
    <location>
        <begin position="320"/>
        <end position="337"/>
    </location>
</feature>
<evidence type="ECO:0000256" key="1">
    <source>
        <dbReference type="SAM" id="MobiDB-lite"/>
    </source>
</evidence>
<feature type="compositionally biased region" description="Basic and acidic residues" evidence="1">
    <location>
        <begin position="183"/>
        <end position="194"/>
    </location>
</feature>
<feature type="compositionally biased region" description="Basic residues" evidence="1">
    <location>
        <begin position="384"/>
        <end position="400"/>
    </location>
</feature>
<feature type="region of interest" description="Disordered" evidence="1">
    <location>
        <begin position="171"/>
        <end position="435"/>
    </location>
</feature>
<protein>
    <submittedName>
        <fullName evidence="2">Putative actin cytoskeleton-regulatory complex protein pan1</fullName>
    </submittedName>
</protein>
<dbReference type="AlphaFoldDB" id="A0A131XIB7"/>